<dbReference type="EMBL" id="LT906435">
    <property type="protein sequence ID" value="SNU84678.1"/>
    <property type="molecule type" value="Genomic_DNA"/>
</dbReference>
<keyword evidence="3 4" id="KW-0378">Hydrolase</keyword>
<dbReference type="InterPro" id="IPR023214">
    <property type="entry name" value="HAD_sf"/>
</dbReference>
<dbReference type="NCBIfam" id="TIGR01484">
    <property type="entry name" value="HAD-SF-IIB"/>
    <property type="match status" value="1"/>
</dbReference>
<evidence type="ECO:0000256" key="4">
    <source>
        <dbReference type="RuleBase" id="RU361117"/>
    </source>
</evidence>
<dbReference type="NCBIfam" id="TIGR00685">
    <property type="entry name" value="T6PP"/>
    <property type="match status" value="1"/>
</dbReference>
<dbReference type="InterPro" id="IPR036412">
    <property type="entry name" value="HAD-like_sf"/>
</dbReference>
<sequence>MQPTTSSPPVTSVTPTAPPSAMSATAFAAHPPDQRAVSIATVAFFFDLDGTLAPLAARPDAVKLPRDTARVLARLLERANGAVAVVSGRAIDDIDGLLAPLHVPAAGLHGAEIRHADGRLARADGHAADTESIAAMAAPLQALVAQHPGLLLENKGCALALHYRGAPELAGVARDTMRALADLHTDRFSLQPGKLVFELRPRNVSKGRAISTLLNEAPFAGRTPFFAGDDLTDEAGFADVNALGGITIKIGDGETCAHYRLPSPEALTAWLLTLHGDTSPAPPQRSQETDV</sequence>
<dbReference type="PANTHER" id="PTHR43768">
    <property type="entry name" value="TREHALOSE 6-PHOSPHATE PHOSPHATASE"/>
    <property type="match status" value="1"/>
</dbReference>
<keyword evidence="7" id="KW-1185">Reference proteome</keyword>
<dbReference type="EC" id="3.1.3.12" evidence="4"/>
<dbReference type="Pfam" id="PF02358">
    <property type="entry name" value="Trehalose_PPase"/>
    <property type="match status" value="1"/>
</dbReference>
<comment type="pathway">
    <text evidence="1 4">Glycan biosynthesis; trehalose biosynthesis.</text>
</comment>
<dbReference type="GO" id="GO:0046872">
    <property type="term" value="F:metal ion binding"/>
    <property type="evidence" value="ECO:0007669"/>
    <property type="project" value="UniProtKB-KW"/>
</dbReference>
<dbReference type="UniPathway" id="UPA00299"/>
<keyword evidence="4" id="KW-0460">Magnesium</keyword>
<comment type="cofactor">
    <cofactor evidence="4">
        <name>Mg(2+)</name>
        <dbReference type="ChEBI" id="CHEBI:18420"/>
    </cofactor>
</comment>
<dbReference type="SUPFAM" id="SSF56784">
    <property type="entry name" value="HAD-like"/>
    <property type="match status" value="1"/>
</dbReference>
<proteinExistence type="inferred from homology"/>
<keyword evidence="4" id="KW-0479">Metal-binding</keyword>
<reference evidence="6 7" key="1">
    <citation type="submission" date="2017-06" db="EMBL/GenBank/DDBJ databases">
        <authorList>
            <consortium name="Pathogen Informatics"/>
        </authorList>
    </citation>
    <scope>NUCLEOTIDE SEQUENCE [LARGE SCALE GENOMIC DNA]</scope>
    <source>
        <strain evidence="6 7">NCTC13161</strain>
    </source>
</reference>
<comment type="similarity">
    <text evidence="2 4">Belongs to the trehalose phosphatase family.</text>
</comment>
<name>A0A239SII5_9BURK</name>
<dbReference type="PANTHER" id="PTHR43768:SF3">
    <property type="entry name" value="TREHALOSE 6-PHOSPHATE PHOSPHATASE"/>
    <property type="match status" value="1"/>
</dbReference>
<evidence type="ECO:0000256" key="1">
    <source>
        <dbReference type="ARBA" id="ARBA00005199"/>
    </source>
</evidence>
<dbReference type="InterPro" id="IPR006379">
    <property type="entry name" value="HAD-SF_hydro_IIB"/>
</dbReference>
<evidence type="ECO:0000313" key="6">
    <source>
        <dbReference type="EMBL" id="SNU84678.1"/>
    </source>
</evidence>
<protein>
    <recommendedName>
        <fullName evidence="4">Trehalose 6-phosphate phosphatase</fullName>
        <ecNumber evidence="4">3.1.3.12</ecNumber>
    </recommendedName>
</protein>
<dbReference type="STRING" id="93222.NA29_14725"/>
<evidence type="ECO:0000313" key="7">
    <source>
        <dbReference type="Proteomes" id="UP000215126"/>
    </source>
</evidence>
<dbReference type="InterPro" id="IPR044651">
    <property type="entry name" value="OTSB-like"/>
</dbReference>
<dbReference type="GO" id="GO:0004805">
    <property type="term" value="F:trehalose-phosphatase activity"/>
    <property type="evidence" value="ECO:0007669"/>
    <property type="project" value="UniProtKB-EC"/>
</dbReference>
<dbReference type="CDD" id="cd01627">
    <property type="entry name" value="HAD_TPP"/>
    <property type="match status" value="1"/>
</dbReference>
<dbReference type="AlphaFoldDB" id="A0A239SII5"/>
<comment type="catalytic activity">
    <reaction evidence="4">
        <text>alpha,alpha-trehalose 6-phosphate + H2O = alpha,alpha-trehalose + phosphate</text>
        <dbReference type="Rhea" id="RHEA:23420"/>
        <dbReference type="ChEBI" id="CHEBI:15377"/>
        <dbReference type="ChEBI" id="CHEBI:16551"/>
        <dbReference type="ChEBI" id="CHEBI:43474"/>
        <dbReference type="ChEBI" id="CHEBI:58429"/>
        <dbReference type="EC" id="3.1.3.12"/>
    </reaction>
</comment>
<dbReference type="Proteomes" id="UP000215126">
    <property type="component" value="Chromosome 1"/>
</dbReference>
<dbReference type="Gene3D" id="3.30.70.1020">
    <property type="entry name" value="Trehalose-6-phosphate phosphatase related protein, domain 2"/>
    <property type="match status" value="1"/>
</dbReference>
<dbReference type="InterPro" id="IPR003337">
    <property type="entry name" value="Trehalose_PPase"/>
</dbReference>
<evidence type="ECO:0000256" key="5">
    <source>
        <dbReference type="SAM" id="MobiDB-lite"/>
    </source>
</evidence>
<dbReference type="Gene3D" id="3.40.50.1000">
    <property type="entry name" value="HAD superfamily/HAD-like"/>
    <property type="match status" value="1"/>
</dbReference>
<dbReference type="GO" id="GO:0005992">
    <property type="term" value="P:trehalose biosynthetic process"/>
    <property type="evidence" value="ECO:0007669"/>
    <property type="project" value="UniProtKB-UniPathway"/>
</dbReference>
<evidence type="ECO:0000256" key="3">
    <source>
        <dbReference type="ARBA" id="ARBA00022801"/>
    </source>
</evidence>
<accession>A0A239SII5</accession>
<organism evidence="6 7">
    <name type="scientific">Pandoraea sputorum</name>
    <dbReference type="NCBI Taxonomy" id="93222"/>
    <lineage>
        <taxon>Bacteria</taxon>
        <taxon>Pseudomonadati</taxon>
        <taxon>Pseudomonadota</taxon>
        <taxon>Betaproteobacteria</taxon>
        <taxon>Burkholderiales</taxon>
        <taxon>Burkholderiaceae</taxon>
        <taxon>Pandoraea</taxon>
    </lineage>
</organism>
<comment type="function">
    <text evidence="4">Removes the phosphate from trehalose 6-phosphate to produce free trehalose.</text>
</comment>
<feature type="region of interest" description="Disordered" evidence="5">
    <location>
        <begin position="1"/>
        <end position="21"/>
    </location>
</feature>
<gene>
    <name evidence="6" type="primary">otsB</name>
    <name evidence="6" type="ORF">SAMEA4530655_02101</name>
</gene>
<evidence type="ECO:0000256" key="2">
    <source>
        <dbReference type="ARBA" id="ARBA00008770"/>
    </source>
</evidence>